<dbReference type="NCBIfam" id="NF001390">
    <property type="entry name" value="PRK00281.1-4"/>
    <property type="match status" value="1"/>
</dbReference>
<gene>
    <name evidence="14" type="primary">uppP</name>
    <name evidence="15" type="ORF">FA047_19485</name>
</gene>
<feature type="transmembrane region" description="Helical" evidence="14">
    <location>
        <begin position="144"/>
        <end position="166"/>
    </location>
</feature>
<evidence type="ECO:0000256" key="1">
    <source>
        <dbReference type="ARBA" id="ARBA00004651"/>
    </source>
</evidence>
<evidence type="ECO:0000313" key="16">
    <source>
        <dbReference type="Proteomes" id="UP000307244"/>
    </source>
</evidence>
<evidence type="ECO:0000256" key="3">
    <source>
        <dbReference type="ARBA" id="ARBA00012374"/>
    </source>
</evidence>
<comment type="function">
    <text evidence="14">Catalyzes the dephosphorylation of undecaprenyl diphosphate (UPP). Confers resistance to bacitracin.</text>
</comment>
<feature type="transmembrane region" description="Helical" evidence="14">
    <location>
        <begin position="73"/>
        <end position="91"/>
    </location>
</feature>
<evidence type="ECO:0000256" key="8">
    <source>
        <dbReference type="ARBA" id="ARBA00022989"/>
    </source>
</evidence>
<dbReference type="NCBIfam" id="NF001389">
    <property type="entry name" value="PRK00281.1-2"/>
    <property type="match status" value="1"/>
</dbReference>
<dbReference type="OrthoDB" id="9808289at2"/>
<comment type="subcellular location">
    <subcellularLocation>
        <location evidence="1 14">Cell membrane</location>
        <topology evidence="1 14">Multi-pass membrane protein</topology>
    </subcellularLocation>
</comment>
<sequence>MDYLQALILAVIEGLTEFLPVSSTGHMVIASSFMGIGDDDFVKLFEVAIQLGAILAVVVLYWKKFFDFSKWQFYIKLIIAVIPALFFGFLLNDFIDNTLGNPLFIAVVLLIGGFVLLFIDKFFKAQTIESENDITNMNAFKIGCFQVLAVVFPGLSRSAATIIGGMQQKLTRHAAAEFSFFLAVPTMCAATGYKLIKGYHLLNTENVKLLLFGNIIAFIVAIIAIKSFIGFLSKHGFRIFGWYRIIIGVVLIALYYSGVEMNVL</sequence>
<keyword evidence="5 14" id="KW-1003">Cell membrane</keyword>
<keyword evidence="9 14" id="KW-0472">Membrane</keyword>
<keyword evidence="16" id="KW-1185">Reference proteome</keyword>
<dbReference type="GO" id="GO:0009252">
    <property type="term" value="P:peptidoglycan biosynthetic process"/>
    <property type="evidence" value="ECO:0007669"/>
    <property type="project" value="UniProtKB-KW"/>
</dbReference>
<name>A0A4V5P0Y2_9SPHI</name>
<organism evidence="15 16">
    <name type="scientific">Pedobacter frigoris</name>
    <dbReference type="NCBI Taxonomy" id="2571272"/>
    <lineage>
        <taxon>Bacteria</taxon>
        <taxon>Pseudomonadati</taxon>
        <taxon>Bacteroidota</taxon>
        <taxon>Sphingobacteriia</taxon>
        <taxon>Sphingobacteriales</taxon>
        <taxon>Sphingobacteriaceae</taxon>
        <taxon>Pedobacter</taxon>
    </lineage>
</organism>
<dbReference type="PANTHER" id="PTHR30622:SF3">
    <property type="entry name" value="UNDECAPRENYL-DIPHOSPHATASE"/>
    <property type="match status" value="1"/>
</dbReference>
<feature type="transmembrane region" description="Helical" evidence="14">
    <location>
        <begin position="208"/>
        <end position="229"/>
    </location>
</feature>
<evidence type="ECO:0000256" key="5">
    <source>
        <dbReference type="ARBA" id="ARBA00022475"/>
    </source>
</evidence>
<evidence type="ECO:0000256" key="11">
    <source>
        <dbReference type="ARBA" id="ARBA00032707"/>
    </source>
</evidence>
<evidence type="ECO:0000256" key="2">
    <source>
        <dbReference type="ARBA" id="ARBA00010621"/>
    </source>
</evidence>
<dbReference type="GO" id="GO:0071555">
    <property type="term" value="P:cell wall organization"/>
    <property type="evidence" value="ECO:0007669"/>
    <property type="project" value="UniProtKB-KW"/>
</dbReference>
<evidence type="ECO:0000256" key="12">
    <source>
        <dbReference type="ARBA" id="ARBA00032932"/>
    </source>
</evidence>
<feature type="transmembrane region" description="Helical" evidence="14">
    <location>
        <begin position="41"/>
        <end position="61"/>
    </location>
</feature>
<evidence type="ECO:0000256" key="7">
    <source>
        <dbReference type="ARBA" id="ARBA00022801"/>
    </source>
</evidence>
<dbReference type="GO" id="GO:0008360">
    <property type="term" value="P:regulation of cell shape"/>
    <property type="evidence" value="ECO:0007669"/>
    <property type="project" value="UniProtKB-KW"/>
</dbReference>
<evidence type="ECO:0000256" key="14">
    <source>
        <dbReference type="HAMAP-Rule" id="MF_01006"/>
    </source>
</evidence>
<evidence type="ECO:0000256" key="10">
    <source>
        <dbReference type="ARBA" id="ARBA00023251"/>
    </source>
</evidence>
<reference evidence="15 16" key="1">
    <citation type="submission" date="2019-04" db="EMBL/GenBank/DDBJ databases">
        <title>Pedobacter sp. RP-3-15 sp. nov., isolated from Arctic soil.</title>
        <authorList>
            <person name="Dahal R.H."/>
            <person name="Kim D.-U."/>
        </authorList>
    </citation>
    <scope>NUCLEOTIDE SEQUENCE [LARGE SCALE GENOMIC DNA]</scope>
    <source>
        <strain evidence="15 16">RP-3-15</strain>
    </source>
</reference>
<evidence type="ECO:0000256" key="9">
    <source>
        <dbReference type="ARBA" id="ARBA00023136"/>
    </source>
</evidence>
<dbReference type="EC" id="3.6.1.27" evidence="3 14"/>
<keyword evidence="10 14" id="KW-0046">Antibiotic resistance</keyword>
<keyword evidence="14" id="KW-0133">Cell shape</keyword>
<keyword evidence="6 14" id="KW-0812">Transmembrane</keyword>
<comment type="caution">
    <text evidence="15">The sequence shown here is derived from an EMBL/GenBank/DDBJ whole genome shotgun (WGS) entry which is preliminary data.</text>
</comment>
<evidence type="ECO:0000313" key="15">
    <source>
        <dbReference type="EMBL" id="TKC03744.1"/>
    </source>
</evidence>
<feature type="transmembrane region" description="Helical" evidence="14">
    <location>
        <begin position="178"/>
        <end position="196"/>
    </location>
</feature>
<comment type="miscellaneous">
    <text evidence="14">Bacitracin is thought to be involved in the inhibition of peptidoglycan synthesis by sequestering undecaprenyl diphosphate, thereby reducing the pool of lipid carrier available.</text>
</comment>
<keyword evidence="14" id="KW-0961">Cell wall biogenesis/degradation</keyword>
<dbReference type="GO" id="GO:0050380">
    <property type="term" value="F:undecaprenyl-diphosphatase activity"/>
    <property type="evidence" value="ECO:0007669"/>
    <property type="project" value="UniProtKB-UniRule"/>
</dbReference>
<evidence type="ECO:0000256" key="4">
    <source>
        <dbReference type="ARBA" id="ARBA00021581"/>
    </source>
</evidence>
<proteinExistence type="inferred from homology"/>
<dbReference type="EMBL" id="SWBQ01000007">
    <property type="protein sequence ID" value="TKC03744.1"/>
    <property type="molecule type" value="Genomic_DNA"/>
</dbReference>
<dbReference type="PANTHER" id="PTHR30622">
    <property type="entry name" value="UNDECAPRENYL-DIPHOSPHATASE"/>
    <property type="match status" value="1"/>
</dbReference>
<keyword evidence="7 14" id="KW-0378">Hydrolase</keyword>
<dbReference type="InterPro" id="IPR003824">
    <property type="entry name" value="UppP"/>
</dbReference>
<dbReference type="AlphaFoldDB" id="A0A4V5P0Y2"/>
<dbReference type="Pfam" id="PF02673">
    <property type="entry name" value="BacA"/>
    <property type="match status" value="1"/>
</dbReference>
<evidence type="ECO:0000256" key="13">
    <source>
        <dbReference type="ARBA" id="ARBA00047594"/>
    </source>
</evidence>
<feature type="transmembrane region" description="Helical" evidence="14">
    <location>
        <begin position="103"/>
        <end position="123"/>
    </location>
</feature>
<protein>
    <recommendedName>
        <fullName evidence="4 14">Undecaprenyl-diphosphatase</fullName>
        <ecNumber evidence="3 14">3.6.1.27</ecNumber>
    </recommendedName>
    <alternativeName>
        <fullName evidence="12 14">Bacitracin resistance protein</fullName>
    </alternativeName>
    <alternativeName>
        <fullName evidence="11 14">Undecaprenyl pyrophosphate phosphatase</fullName>
    </alternativeName>
</protein>
<dbReference type="GO" id="GO:0046677">
    <property type="term" value="P:response to antibiotic"/>
    <property type="evidence" value="ECO:0007669"/>
    <property type="project" value="UniProtKB-UniRule"/>
</dbReference>
<comment type="catalytic activity">
    <reaction evidence="13 14">
        <text>di-trans,octa-cis-undecaprenyl diphosphate + H2O = di-trans,octa-cis-undecaprenyl phosphate + phosphate + H(+)</text>
        <dbReference type="Rhea" id="RHEA:28094"/>
        <dbReference type="ChEBI" id="CHEBI:15377"/>
        <dbReference type="ChEBI" id="CHEBI:15378"/>
        <dbReference type="ChEBI" id="CHEBI:43474"/>
        <dbReference type="ChEBI" id="CHEBI:58405"/>
        <dbReference type="ChEBI" id="CHEBI:60392"/>
        <dbReference type="EC" id="3.6.1.27"/>
    </reaction>
</comment>
<dbReference type="HAMAP" id="MF_01006">
    <property type="entry name" value="Undec_diphosphatase"/>
    <property type="match status" value="1"/>
</dbReference>
<dbReference type="RefSeq" id="WP_136837767.1">
    <property type="nucleotide sequence ID" value="NZ_SWBQ01000007.1"/>
</dbReference>
<keyword evidence="8 14" id="KW-1133">Transmembrane helix</keyword>
<dbReference type="Proteomes" id="UP000307244">
    <property type="component" value="Unassembled WGS sequence"/>
</dbReference>
<dbReference type="GO" id="GO:0005886">
    <property type="term" value="C:plasma membrane"/>
    <property type="evidence" value="ECO:0007669"/>
    <property type="project" value="UniProtKB-SubCell"/>
</dbReference>
<evidence type="ECO:0000256" key="6">
    <source>
        <dbReference type="ARBA" id="ARBA00022692"/>
    </source>
</evidence>
<accession>A0A4V5P0Y2</accession>
<feature type="transmembrane region" description="Helical" evidence="14">
    <location>
        <begin position="241"/>
        <end position="259"/>
    </location>
</feature>
<keyword evidence="14" id="KW-0573">Peptidoglycan synthesis</keyword>
<comment type="similarity">
    <text evidence="2 14">Belongs to the UppP family.</text>
</comment>